<feature type="non-terminal residue" evidence="1">
    <location>
        <position position="147"/>
    </location>
</feature>
<protein>
    <submittedName>
        <fullName evidence="1">Putative ribonuclease H protein</fullName>
    </submittedName>
</protein>
<organism evidence="1 2">
    <name type="scientific">Trifolium medium</name>
    <dbReference type="NCBI Taxonomy" id="97028"/>
    <lineage>
        <taxon>Eukaryota</taxon>
        <taxon>Viridiplantae</taxon>
        <taxon>Streptophyta</taxon>
        <taxon>Embryophyta</taxon>
        <taxon>Tracheophyta</taxon>
        <taxon>Spermatophyta</taxon>
        <taxon>Magnoliopsida</taxon>
        <taxon>eudicotyledons</taxon>
        <taxon>Gunneridae</taxon>
        <taxon>Pentapetalae</taxon>
        <taxon>rosids</taxon>
        <taxon>fabids</taxon>
        <taxon>Fabales</taxon>
        <taxon>Fabaceae</taxon>
        <taxon>Papilionoideae</taxon>
        <taxon>50 kb inversion clade</taxon>
        <taxon>NPAAA clade</taxon>
        <taxon>Hologalegina</taxon>
        <taxon>IRL clade</taxon>
        <taxon>Trifolieae</taxon>
        <taxon>Trifolium</taxon>
    </lineage>
</organism>
<dbReference type="EMBL" id="LXQA010085863">
    <property type="protein sequence ID" value="MCI12856.1"/>
    <property type="molecule type" value="Genomic_DNA"/>
</dbReference>
<reference evidence="1 2" key="1">
    <citation type="journal article" date="2018" name="Front. Plant Sci.">
        <title>Red Clover (Trifolium pratense) and Zigzag Clover (T. medium) - A Picture of Genomic Similarities and Differences.</title>
        <authorList>
            <person name="Dluhosova J."/>
            <person name="Istvanek J."/>
            <person name="Nedelnik J."/>
            <person name="Repkova J."/>
        </authorList>
    </citation>
    <scope>NUCLEOTIDE SEQUENCE [LARGE SCALE GENOMIC DNA]</scope>
    <source>
        <strain evidence="2">cv. 10/8</strain>
        <tissue evidence="1">Leaf</tissue>
    </source>
</reference>
<name>A0A392PNI6_9FABA</name>
<sequence length="147" mass="16627">MLVTIQNKISFYIATPPSNENGRDELAGAGGLKASFRVARSRDCPIAVEFWNKIVPYGRRNGFYMSNLSDWVSENVNNRSEGSNGLMWCKVCALSCYSLWNWRNKDMHEQNFTRPNNQVQHVIGLAKDYYTAVCANGVAVQRNVIIS</sequence>
<dbReference type="Proteomes" id="UP000265520">
    <property type="component" value="Unassembled WGS sequence"/>
</dbReference>
<evidence type="ECO:0000313" key="2">
    <source>
        <dbReference type="Proteomes" id="UP000265520"/>
    </source>
</evidence>
<keyword evidence="2" id="KW-1185">Reference proteome</keyword>
<accession>A0A392PNI6</accession>
<dbReference type="AlphaFoldDB" id="A0A392PNI6"/>
<evidence type="ECO:0000313" key="1">
    <source>
        <dbReference type="EMBL" id="MCI12856.1"/>
    </source>
</evidence>
<comment type="caution">
    <text evidence="1">The sequence shown here is derived from an EMBL/GenBank/DDBJ whole genome shotgun (WGS) entry which is preliminary data.</text>
</comment>
<proteinExistence type="predicted"/>